<dbReference type="SUPFAM" id="SSF49401">
    <property type="entry name" value="Bacterial adhesins"/>
    <property type="match status" value="1"/>
</dbReference>
<dbReference type="Gene3D" id="2.60.40.1090">
    <property type="entry name" value="Fimbrial-type adhesion domain"/>
    <property type="match status" value="1"/>
</dbReference>
<protein>
    <submittedName>
        <fullName evidence="3">Type 1 fimbrial protein</fullName>
    </submittedName>
</protein>
<dbReference type="Proteomes" id="UP000634919">
    <property type="component" value="Unassembled WGS sequence"/>
</dbReference>
<reference evidence="3 4" key="1">
    <citation type="submission" date="2020-08" db="EMBL/GenBank/DDBJ databases">
        <title>A Genomic Blueprint of the Chicken Gut Microbiome.</title>
        <authorList>
            <person name="Gilroy R."/>
            <person name="Ravi A."/>
            <person name="Getino M."/>
            <person name="Pursley I."/>
            <person name="Horton D.L."/>
            <person name="Alikhan N.-F."/>
            <person name="Baker D."/>
            <person name="Gharbi K."/>
            <person name="Hall N."/>
            <person name="Watson M."/>
            <person name="Adriaenssens E.M."/>
            <person name="Foster-Nyarko E."/>
            <person name="Jarju S."/>
            <person name="Secka A."/>
            <person name="Antonio M."/>
            <person name="Oren A."/>
            <person name="Chaudhuri R."/>
            <person name="La Ragione R.M."/>
            <person name="Hildebrand F."/>
            <person name="Pallen M.J."/>
        </authorList>
    </citation>
    <scope>NUCLEOTIDE SEQUENCE [LARGE SCALE GENOMIC DNA]</scope>
    <source>
        <strain evidence="3 4">Sa2CVA6</strain>
    </source>
</reference>
<dbReference type="PANTHER" id="PTHR33420">
    <property type="entry name" value="FIMBRIAL SUBUNIT ELFA-RELATED"/>
    <property type="match status" value="1"/>
</dbReference>
<dbReference type="InterPro" id="IPR050263">
    <property type="entry name" value="Bact_Fimbrial_Adh_Pro"/>
</dbReference>
<feature type="signal peptide" evidence="1">
    <location>
        <begin position="1"/>
        <end position="22"/>
    </location>
</feature>
<evidence type="ECO:0000259" key="2">
    <source>
        <dbReference type="Pfam" id="PF00419"/>
    </source>
</evidence>
<gene>
    <name evidence="3" type="ORF">H9646_06615</name>
</gene>
<feature type="domain" description="Fimbrial-type adhesion" evidence="2">
    <location>
        <begin position="27"/>
        <end position="186"/>
    </location>
</feature>
<dbReference type="InterPro" id="IPR036937">
    <property type="entry name" value="Adhesion_dom_fimbrial_sf"/>
</dbReference>
<evidence type="ECO:0000313" key="4">
    <source>
        <dbReference type="Proteomes" id="UP000634919"/>
    </source>
</evidence>
<evidence type="ECO:0000256" key="1">
    <source>
        <dbReference type="SAM" id="SignalP"/>
    </source>
</evidence>
<dbReference type="InterPro" id="IPR008966">
    <property type="entry name" value="Adhesion_dom_sf"/>
</dbReference>
<accession>A0ABR8SAL9</accession>
<dbReference type="Pfam" id="PF00419">
    <property type="entry name" value="Fimbrial"/>
    <property type="match status" value="1"/>
</dbReference>
<dbReference type="InterPro" id="IPR000259">
    <property type="entry name" value="Adhesion_dom_fimbrial"/>
</dbReference>
<proteinExistence type="predicted"/>
<dbReference type="RefSeq" id="WP_191722554.1">
    <property type="nucleotide sequence ID" value="NZ_JACSQK010000003.1"/>
</dbReference>
<dbReference type="PANTHER" id="PTHR33420:SF26">
    <property type="entry name" value="FIMBRIAL SUBUNIT"/>
    <property type="match status" value="1"/>
</dbReference>
<keyword evidence="4" id="KW-1185">Reference proteome</keyword>
<comment type="caution">
    <text evidence="3">The sequence shown here is derived from an EMBL/GenBank/DDBJ whole genome shotgun (WGS) entry which is preliminary data.</text>
</comment>
<evidence type="ECO:0000313" key="3">
    <source>
        <dbReference type="EMBL" id="MBD7960149.1"/>
    </source>
</evidence>
<name>A0ABR8SAL9_9BURK</name>
<organism evidence="3 4">
    <name type="scientific">Comamonas avium</name>
    <dbReference type="NCBI Taxonomy" id="2762231"/>
    <lineage>
        <taxon>Bacteria</taxon>
        <taxon>Pseudomonadati</taxon>
        <taxon>Pseudomonadota</taxon>
        <taxon>Betaproteobacteria</taxon>
        <taxon>Burkholderiales</taxon>
        <taxon>Comamonadaceae</taxon>
        <taxon>Comamonas</taxon>
    </lineage>
</organism>
<feature type="chain" id="PRO_5045559069" evidence="1">
    <location>
        <begin position="23"/>
        <end position="187"/>
    </location>
</feature>
<keyword evidence="1" id="KW-0732">Signal</keyword>
<dbReference type="EMBL" id="JACSQK010000003">
    <property type="protein sequence ID" value="MBD7960149.1"/>
    <property type="molecule type" value="Genomic_DNA"/>
</dbReference>
<sequence length="187" mass="18718">MKKLKTIIAACAACALTSTAMAADGTINFTGEITSASCVVTGGAGTDVNGKNINVPLGKVSASSITNAGTGNMVAGASINLSLDCTAAGVTKVKFKFDPMSGSGIDASNNSLLKTDGVARGVGIGLYDESNQLINLSANQAYVAELTDAGAGNFTAELRMRASYVANGATLVVGTADGTLPFSMTYE</sequence>